<reference evidence="2" key="1">
    <citation type="submission" date="2022-07" db="EMBL/GenBank/DDBJ databases">
        <title>Evaluation of T. orientalis genome assembly methods using nanopore sequencing and analysis of variation between genomes.</title>
        <authorList>
            <person name="Yam J."/>
            <person name="Micallef M.L."/>
            <person name="Liu M."/>
            <person name="Djordjevic S.P."/>
            <person name="Bogema D.R."/>
            <person name="Jenkins C."/>
        </authorList>
    </citation>
    <scope>NUCLEOTIDE SEQUENCE</scope>
    <source>
        <strain evidence="2">Fish Creek</strain>
    </source>
</reference>
<proteinExistence type="predicted"/>
<protein>
    <submittedName>
        <fullName evidence="2">Uncharacterized protein</fullName>
    </submittedName>
</protein>
<dbReference type="Proteomes" id="UP000244803">
    <property type="component" value="Chromosome 3"/>
</dbReference>
<evidence type="ECO:0000313" key="3">
    <source>
        <dbReference type="Proteomes" id="UP000244803"/>
    </source>
</evidence>
<feature type="region of interest" description="Disordered" evidence="1">
    <location>
        <begin position="1155"/>
        <end position="1190"/>
    </location>
</feature>
<gene>
    <name evidence="2" type="ORF">MACJ_002192</name>
</gene>
<sequence length="1601" mass="182048">MIFTFGPPDIYVLPKDVSNSTHGSWDNESNESLKEEVDYEILCVKISYCNSYIFILTKRELLAYSNGSEFVYLGRLRLSELQVWEFESFRDLVILPVNNLIGLVVDNQKHLLIVNYQNPNVKDTTLINTPIQSPTNKTASTNSGALSNVATASSNNANSAIGSQTAVSTPVSTTPVATIVNNRLLGSANLGNRLTRMLSPIENQEVGDLKETFFLYLKNFLNFRVVYHILVPSDFSFMFVVNQQFFFWIEEQSGLYSTVSEEGFLNMLINHFNSLKRKDEDCRRIDLYLLTTNLLNNVNIIGNIHLSYGLCYISLQQITIKNSADAGGTQCEKDRDALEGQLYKNMVLQNENDSLFNLIYSCIGNINNTKPDKFVGSTTSNEEVSQKGPEQVKARSIDANSILELLEMNSKAPEELVENSSESQEKESEVEEKVMSDIETCFIVNNYLFLLSRSHVLLYLHIQSPNGENNPSDSSLGVSPSSSLNRDVDDRDNDQEIGDEHGDDDKKELKELGRILFDNVQSIFINKKQNFLCVLFRNNVIATYHLKCLDKAIAVLEINEKVEDVTWLNTSLVVLTCEGNVHFYTYSLQLFHKAYLNIKKSVSWKGNSSSNIPRTSTYNVNNPVDASDKSSDSNSCESSSISNVDNTNNVSNSSSDNDSNSSDHITCNTRTHADDNDGTSNSATITESKVKSRANKKGESVKEESGRLHGKIRLGLLMSIANNRKLLIYKSGNIMISHPYIDYGGSSNFHVFLNNNNMLILSPSALFSPTMSLGGHGGSINKDMFTLRLPNLNHEQNEEEDEDEERPHRIQIVKSIRINNTGNYILIHHTTTGVDETGGLILFNNNKYTYANTNTNTNDIVRVNWFTNHIFYTITYAGWSNGTEPLFGVKSKVKPEKAYKINFYSINNTNEVLIEVESKSRPVCTCKENPYLFILLDEENELHCYDLFFIKFKEQYSFSIGDLKEYSDHEDRYGYSNINNRNVRDDWIEMYVFGHKKFLLLNGYRQLYLVSDEYIEHLVDEVNQVVINNNTNNNGAVNTEGGNRQYEYMVTTKDKTYVLYNHSDSSTSVGVESSENTSPSSHKLFEHDYDNYIFGGGSGHRRLLGQEYLGMYEVKTTANRSYILSLNDNIAFMLNTSTGINVSYALVPSFTSKSKTSSRKTINSTSKNRNYGNSNSNNGNSENANSNDQHSQIIHEDDRDHHDDKEQEYDEQEYPKHKQHLFIEYLIYYLNSVHREQPGKSAETKKLLMEKLTKKTRNKLFSIFSRKNNELEKINEQEDEFGIKCEECFDYLLEKEEYEYASLLLLPIQIKSNPYRVRSDQCKRLVRRILLAIINSTPQKGRKLREKNKSLLQMLVKFYHRLPDIRSMDEEMEKSLSQQDLGKNEENITYDEASGLEVTGTLATEQKADDYGDWNVKPDTGIDGIIDMKALVHSLQSKLNFMAIYKLAFLSTMDIGSEYLINDLSKSEDNVDSSENSADADTVDGAITTSSTEGLQPMELNTILYFIMEFNHINAKILSHSGHRKCHYNNFVAGDKMLFYMTLGYKSYIGLSSLLLRNEEIYEYVRSFSDEVEARGTHDSGDRLTLLRNLLSNIKSTYTLS</sequence>
<feature type="region of interest" description="Disordered" evidence="1">
    <location>
        <begin position="412"/>
        <end position="431"/>
    </location>
</feature>
<feature type="compositionally biased region" description="Low complexity" evidence="1">
    <location>
        <begin position="472"/>
        <end position="483"/>
    </location>
</feature>
<organism evidence="2 3">
    <name type="scientific">Theileria orientalis</name>
    <dbReference type="NCBI Taxonomy" id="68886"/>
    <lineage>
        <taxon>Eukaryota</taxon>
        <taxon>Sar</taxon>
        <taxon>Alveolata</taxon>
        <taxon>Apicomplexa</taxon>
        <taxon>Aconoidasida</taxon>
        <taxon>Piroplasmida</taxon>
        <taxon>Theileriidae</taxon>
        <taxon>Theileria</taxon>
    </lineage>
</organism>
<evidence type="ECO:0000313" key="2">
    <source>
        <dbReference type="EMBL" id="UKJ88946.2"/>
    </source>
</evidence>
<feature type="compositionally biased region" description="Low complexity" evidence="1">
    <location>
        <begin position="632"/>
        <end position="663"/>
    </location>
</feature>
<feature type="compositionally biased region" description="Polar residues" evidence="1">
    <location>
        <begin position="678"/>
        <end position="687"/>
    </location>
</feature>
<feature type="compositionally biased region" description="Polar residues" evidence="1">
    <location>
        <begin position="604"/>
        <end position="624"/>
    </location>
</feature>
<feature type="compositionally biased region" description="Basic and acidic residues" evidence="1">
    <location>
        <begin position="696"/>
        <end position="707"/>
    </location>
</feature>
<feature type="region of interest" description="Disordered" evidence="1">
    <location>
        <begin position="467"/>
        <end position="505"/>
    </location>
</feature>
<evidence type="ECO:0000256" key="1">
    <source>
        <dbReference type="SAM" id="MobiDB-lite"/>
    </source>
</evidence>
<name>A0A976QQE4_THEOR</name>
<accession>A0A976QQE4</accession>
<dbReference type="OrthoDB" id="10405709at2759"/>
<feature type="compositionally biased region" description="Low complexity" evidence="1">
    <location>
        <begin position="1155"/>
        <end position="1187"/>
    </location>
</feature>
<feature type="region of interest" description="Disordered" evidence="1">
    <location>
        <begin position="604"/>
        <end position="707"/>
    </location>
</feature>
<dbReference type="EMBL" id="CP056066">
    <property type="protein sequence ID" value="UKJ88946.2"/>
    <property type="molecule type" value="Genomic_DNA"/>
</dbReference>